<dbReference type="InterPro" id="IPR036259">
    <property type="entry name" value="MFS_trans_sf"/>
</dbReference>
<dbReference type="GO" id="GO:0042910">
    <property type="term" value="F:xenobiotic transmembrane transporter activity"/>
    <property type="evidence" value="ECO:0007669"/>
    <property type="project" value="InterPro"/>
</dbReference>
<evidence type="ECO:0000256" key="2">
    <source>
        <dbReference type="ARBA" id="ARBA00006236"/>
    </source>
</evidence>
<feature type="transmembrane region" description="Helical" evidence="8">
    <location>
        <begin position="372"/>
        <end position="392"/>
    </location>
</feature>
<dbReference type="SUPFAM" id="SSF103473">
    <property type="entry name" value="MFS general substrate transporter"/>
    <property type="match status" value="1"/>
</dbReference>
<dbReference type="InterPro" id="IPR004812">
    <property type="entry name" value="Efflux_drug-R_Bcr/CmlA"/>
</dbReference>
<evidence type="ECO:0000256" key="3">
    <source>
        <dbReference type="ARBA" id="ARBA00022448"/>
    </source>
</evidence>
<dbReference type="Pfam" id="PF07690">
    <property type="entry name" value="MFS_1"/>
    <property type="match status" value="1"/>
</dbReference>
<proteinExistence type="inferred from homology"/>
<dbReference type="Gene3D" id="1.20.1720.10">
    <property type="entry name" value="Multidrug resistance protein D"/>
    <property type="match status" value="1"/>
</dbReference>
<feature type="domain" description="Major facilitator superfamily (MFS) profile" evidence="9">
    <location>
        <begin position="14"/>
        <end position="399"/>
    </location>
</feature>
<dbReference type="KEGG" id="kro:BVG79_p3000003"/>
<feature type="transmembrane region" description="Helical" evidence="8">
    <location>
        <begin position="315"/>
        <end position="335"/>
    </location>
</feature>
<protein>
    <recommendedName>
        <fullName evidence="8">Bcr/CflA family efflux transporter</fullName>
    </recommendedName>
</protein>
<feature type="transmembrane region" description="Helical" evidence="8">
    <location>
        <begin position="12"/>
        <end position="40"/>
    </location>
</feature>
<feature type="transmembrane region" description="Helical" evidence="8">
    <location>
        <begin position="347"/>
        <end position="366"/>
    </location>
</feature>
<dbReference type="Proteomes" id="UP000242447">
    <property type="component" value="Plasmid unnamed3"/>
</dbReference>
<accession>A0A1W6P3L7</accession>
<feature type="transmembrane region" description="Helical" evidence="8">
    <location>
        <begin position="166"/>
        <end position="188"/>
    </location>
</feature>
<evidence type="ECO:0000256" key="8">
    <source>
        <dbReference type="RuleBase" id="RU365088"/>
    </source>
</evidence>
<sequence length="405" mass="42383">MLDRPLIPARAGALIAVLALLSIFPPLATDMYLSAIGILAEDLNTSHAATELSLSLFFLGLCLGQLIVGPLTDGYGRKRPLLIGVFIFTVTSIALPLVDNIVVFNALRFLQAIGACVGMVVSRAIVADLYSGQKAAKVMTLLVMLMTIGPVIAPTLGSLLLEAFGWRSIFVTMVLVGLPALILSKLVVPETLSPERRVAQPFRSATRNGLRLVRQPAYLAPVLVAGLVQGGMFAFITGSSGVFQGFFGMSALNYGLIFALIAAALFVFAQINSRLLDRFTPRDMLNRGLPFYGLAALAAVLASATGSVWMFIIPLWIAIGMVGLLSANATSLAMAAATEAAGTGSALLGAVQFGMAFTISTCVALAGTDSPFPMAMGLFLPALAAVALWAALRSRANAGAESKMQ</sequence>
<dbReference type="PROSITE" id="PS50850">
    <property type="entry name" value="MFS"/>
    <property type="match status" value="1"/>
</dbReference>
<feature type="transmembrane region" description="Helical" evidence="8">
    <location>
        <begin position="109"/>
        <end position="126"/>
    </location>
</feature>
<organism evidence="10 11">
    <name type="scientific">Ketogulonicigenium robustum</name>
    <dbReference type="NCBI Taxonomy" id="92947"/>
    <lineage>
        <taxon>Bacteria</taxon>
        <taxon>Pseudomonadati</taxon>
        <taxon>Pseudomonadota</taxon>
        <taxon>Alphaproteobacteria</taxon>
        <taxon>Rhodobacterales</taxon>
        <taxon>Roseobacteraceae</taxon>
        <taxon>Ketogulonicigenium</taxon>
    </lineage>
</organism>
<dbReference type="InterPro" id="IPR020846">
    <property type="entry name" value="MFS_dom"/>
</dbReference>
<keyword evidence="3 8" id="KW-0813">Transport</keyword>
<feature type="transmembrane region" description="Helical" evidence="8">
    <location>
        <begin position="52"/>
        <end position="69"/>
    </location>
</feature>
<evidence type="ECO:0000256" key="1">
    <source>
        <dbReference type="ARBA" id="ARBA00004651"/>
    </source>
</evidence>
<geneLocation type="plasmid" evidence="10">
    <name>unnamed3</name>
</geneLocation>
<evidence type="ECO:0000256" key="7">
    <source>
        <dbReference type="ARBA" id="ARBA00023136"/>
    </source>
</evidence>
<dbReference type="RefSeq" id="WP_085787611.1">
    <property type="nucleotide sequence ID" value="NZ_CP019940.1"/>
</dbReference>
<comment type="subcellular location">
    <subcellularLocation>
        <location evidence="8">Cell inner membrane</location>
        <topology evidence="8">Multi-pass membrane protein</topology>
    </subcellularLocation>
    <subcellularLocation>
        <location evidence="1">Cell membrane</location>
        <topology evidence="1">Multi-pass membrane protein</topology>
    </subcellularLocation>
</comment>
<feature type="transmembrane region" description="Helical" evidence="8">
    <location>
        <begin position="81"/>
        <end position="103"/>
    </location>
</feature>
<feature type="transmembrane region" description="Helical" evidence="8">
    <location>
        <begin position="138"/>
        <end position="160"/>
    </location>
</feature>
<gene>
    <name evidence="10" type="primary">bcr</name>
    <name evidence="10" type="ORF">BVG79_p3000003</name>
</gene>
<dbReference type="EMBL" id="CP019940">
    <property type="protein sequence ID" value="ARO16034.1"/>
    <property type="molecule type" value="Genomic_DNA"/>
</dbReference>
<keyword evidence="5 8" id="KW-0812">Transmembrane</keyword>
<dbReference type="OrthoDB" id="9800416at2"/>
<evidence type="ECO:0000256" key="6">
    <source>
        <dbReference type="ARBA" id="ARBA00022989"/>
    </source>
</evidence>
<dbReference type="GO" id="GO:1990961">
    <property type="term" value="P:xenobiotic detoxification by transmembrane export across the plasma membrane"/>
    <property type="evidence" value="ECO:0007669"/>
    <property type="project" value="InterPro"/>
</dbReference>
<dbReference type="PANTHER" id="PTHR23502:SF132">
    <property type="entry name" value="POLYAMINE TRANSPORTER 2-RELATED"/>
    <property type="match status" value="1"/>
</dbReference>
<dbReference type="AlphaFoldDB" id="A0A1W6P3L7"/>
<feature type="transmembrane region" description="Helical" evidence="8">
    <location>
        <begin position="242"/>
        <end position="268"/>
    </location>
</feature>
<keyword evidence="11" id="KW-1185">Reference proteome</keyword>
<feature type="transmembrane region" description="Helical" evidence="8">
    <location>
        <begin position="289"/>
        <end position="309"/>
    </location>
</feature>
<dbReference type="NCBIfam" id="TIGR00710">
    <property type="entry name" value="efflux_Bcr_CflA"/>
    <property type="match status" value="1"/>
</dbReference>
<keyword evidence="4" id="KW-1003">Cell membrane</keyword>
<dbReference type="PANTHER" id="PTHR23502">
    <property type="entry name" value="MAJOR FACILITATOR SUPERFAMILY"/>
    <property type="match status" value="1"/>
</dbReference>
<evidence type="ECO:0000256" key="4">
    <source>
        <dbReference type="ARBA" id="ARBA00022475"/>
    </source>
</evidence>
<dbReference type="GO" id="GO:0005886">
    <property type="term" value="C:plasma membrane"/>
    <property type="evidence" value="ECO:0007669"/>
    <property type="project" value="UniProtKB-SubCell"/>
</dbReference>
<keyword evidence="6 8" id="KW-1133">Transmembrane helix</keyword>
<dbReference type="CDD" id="cd17320">
    <property type="entry name" value="MFS_MdfA_MDR_like"/>
    <property type="match status" value="1"/>
</dbReference>
<evidence type="ECO:0000259" key="9">
    <source>
        <dbReference type="PROSITE" id="PS50850"/>
    </source>
</evidence>
<dbReference type="InterPro" id="IPR011701">
    <property type="entry name" value="MFS"/>
</dbReference>
<feature type="transmembrane region" description="Helical" evidence="8">
    <location>
        <begin position="217"/>
        <end position="236"/>
    </location>
</feature>
<comment type="similarity">
    <text evidence="2 8">Belongs to the major facilitator superfamily. Bcr/CmlA family.</text>
</comment>
<evidence type="ECO:0000313" key="10">
    <source>
        <dbReference type="EMBL" id="ARO16034.1"/>
    </source>
</evidence>
<reference evidence="10 11" key="1">
    <citation type="submission" date="2017-02" db="EMBL/GenBank/DDBJ databases">
        <title>Ketogulonicigenium robustum SPU B003 Genome sequencing and assembly.</title>
        <authorList>
            <person name="Li Y."/>
            <person name="Liu L."/>
            <person name="Wang C."/>
            <person name="Zhang M."/>
            <person name="Zhang T."/>
            <person name="Zhang Y."/>
        </authorList>
    </citation>
    <scope>NUCLEOTIDE SEQUENCE [LARGE SCALE GENOMIC DNA]</scope>
    <source>
        <strain evidence="10 11">SPU_B003</strain>
        <plasmid evidence="10 11">unnamed3</plasmid>
    </source>
</reference>
<keyword evidence="10" id="KW-0614">Plasmid</keyword>
<name>A0A1W6P3L7_9RHOB</name>
<keyword evidence="8" id="KW-0997">Cell inner membrane</keyword>
<keyword evidence="7 8" id="KW-0472">Membrane</keyword>
<evidence type="ECO:0000256" key="5">
    <source>
        <dbReference type="ARBA" id="ARBA00022692"/>
    </source>
</evidence>
<evidence type="ECO:0000313" key="11">
    <source>
        <dbReference type="Proteomes" id="UP000242447"/>
    </source>
</evidence>